<dbReference type="PANTHER" id="PTHR47359:SF3">
    <property type="entry name" value="NLP_P60 DOMAIN-CONTAINING PROTEIN-RELATED"/>
    <property type="match status" value="1"/>
</dbReference>
<evidence type="ECO:0000256" key="1">
    <source>
        <dbReference type="ARBA" id="ARBA00007074"/>
    </source>
</evidence>
<dbReference type="GO" id="GO:0006508">
    <property type="term" value="P:proteolysis"/>
    <property type="evidence" value="ECO:0007669"/>
    <property type="project" value="UniProtKB-KW"/>
</dbReference>
<dbReference type="AlphaFoldDB" id="A0A2B7I1P3"/>
<accession>A0A2B7I1P3</accession>
<dbReference type="GO" id="GO:0008234">
    <property type="term" value="F:cysteine-type peptidase activity"/>
    <property type="evidence" value="ECO:0007669"/>
    <property type="project" value="UniProtKB-KW"/>
</dbReference>
<reference evidence="5 6" key="1">
    <citation type="submission" date="2017-02" db="EMBL/GenBank/DDBJ databases">
        <title>Prevalence of linear plasmids in Cutibacterium acnes isolates obtained from cancerous prostatic tissue.</title>
        <authorList>
            <person name="Davidsson S."/>
            <person name="Bruggemann H."/>
        </authorList>
    </citation>
    <scope>NUCLEOTIDE SEQUENCE [LARGE SCALE GENOMIC DNA]</scope>
    <source>
        <strain evidence="5 6">11-78</strain>
        <plasmid evidence="5 6">p11_78</plasmid>
    </source>
</reference>
<dbReference type="EMBL" id="MVCE01000015">
    <property type="protein sequence ID" value="PGF31209.1"/>
    <property type="molecule type" value="Genomic_DNA"/>
</dbReference>
<evidence type="ECO:0000256" key="2">
    <source>
        <dbReference type="ARBA" id="ARBA00022670"/>
    </source>
</evidence>
<evidence type="ECO:0000256" key="3">
    <source>
        <dbReference type="ARBA" id="ARBA00022801"/>
    </source>
</evidence>
<evidence type="ECO:0000313" key="5">
    <source>
        <dbReference type="EMBL" id="PGF31209.1"/>
    </source>
</evidence>
<dbReference type="InterPro" id="IPR000064">
    <property type="entry name" value="NLP_P60_dom"/>
</dbReference>
<sequence>MKASHVIAVVSAAVLMLAGLAVLPATVIIVPLLSVGSGALDDNSGGGGGSVGGDACVGTVTGGTVGAGGLTARQKQLVTTIVTVVQRDKLPTQAAVIAIMTAKQESDLGADPTSAKANGDGDAGPFQQRILPGWYGTLDQVNNDAYATEAFLKGHTITYAGPGSAGGPGFHIPGLVDIADWQKMPLTQAAQAVQGSALPDAYAKWETMAKQIVGSTTTGHLSNNCATGAANETGVSKNLAEAVAWAKSIADNNSYAYVWGGNGKADGGYDCSGLTSALYRRIGISLPRTAADQQKVGTAVARDQLKVGDLILWGSPAHHVAVYIGGGQMVSADNPHSGINVEKIYGNPSSYRRIVT</sequence>
<evidence type="ECO:0000313" key="6">
    <source>
        <dbReference type="Proteomes" id="UP000226191"/>
    </source>
</evidence>
<keyword evidence="5" id="KW-0614">Plasmid</keyword>
<dbReference type="SUPFAM" id="SSF54001">
    <property type="entry name" value="Cysteine proteinases"/>
    <property type="match status" value="1"/>
</dbReference>
<dbReference type="Gene3D" id="3.90.1720.10">
    <property type="entry name" value="endopeptidase domain like (from Nostoc punctiforme)"/>
    <property type="match status" value="1"/>
</dbReference>
<dbReference type="Proteomes" id="UP000226191">
    <property type="component" value="Plasmid p11_78"/>
</dbReference>
<protein>
    <submittedName>
        <fullName evidence="5">Uncharacterized protein</fullName>
    </submittedName>
</protein>
<comment type="similarity">
    <text evidence="1">Belongs to the peptidase C40 family.</text>
</comment>
<dbReference type="RefSeq" id="WP_002550899.1">
    <property type="nucleotide sequence ID" value="NZ_CM008362.1"/>
</dbReference>
<gene>
    <name evidence="5" type="ORF">B1B09_12655</name>
</gene>
<comment type="caution">
    <text evidence="5">The sequence shown here is derived from an EMBL/GenBank/DDBJ whole genome shotgun (WGS) entry which is preliminary data.</text>
</comment>
<keyword evidence="2" id="KW-0645">Protease</keyword>
<dbReference type="PANTHER" id="PTHR47359">
    <property type="entry name" value="PEPTIDOGLYCAN DL-ENDOPEPTIDASE CWLO"/>
    <property type="match status" value="1"/>
</dbReference>
<dbReference type="Pfam" id="PF00877">
    <property type="entry name" value="NLPC_P60"/>
    <property type="match status" value="1"/>
</dbReference>
<name>A0A2B7I1P3_CUTAC</name>
<keyword evidence="3" id="KW-0378">Hydrolase</keyword>
<dbReference type="InterPro" id="IPR051794">
    <property type="entry name" value="PG_Endopeptidase_C40"/>
</dbReference>
<evidence type="ECO:0000256" key="4">
    <source>
        <dbReference type="ARBA" id="ARBA00022807"/>
    </source>
</evidence>
<dbReference type="PROSITE" id="PS51935">
    <property type="entry name" value="NLPC_P60"/>
    <property type="match status" value="1"/>
</dbReference>
<organism evidence="5 6">
    <name type="scientific">Cutibacterium acnes</name>
    <name type="common">Propionibacterium acnes</name>
    <dbReference type="NCBI Taxonomy" id="1747"/>
    <lineage>
        <taxon>Bacteria</taxon>
        <taxon>Bacillati</taxon>
        <taxon>Actinomycetota</taxon>
        <taxon>Actinomycetes</taxon>
        <taxon>Propionibacteriales</taxon>
        <taxon>Propionibacteriaceae</taxon>
        <taxon>Cutibacterium</taxon>
    </lineage>
</organism>
<proteinExistence type="inferred from homology"/>
<dbReference type="InterPro" id="IPR038765">
    <property type="entry name" value="Papain-like_cys_pep_sf"/>
</dbReference>
<geneLocation type="plasmid" evidence="5 6">
    <name>p11_78</name>
</geneLocation>
<keyword evidence="4" id="KW-0788">Thiol protease</keyword>